<evidence type="ECO:0008006" key="3">
    <source>
        <dbReference type="Google" id="ProtNLM"/>
    </source>
</evidence>
<dbReference type="Gene3D" id="3.30.590.20">
    <property type="match status" value="1"/>
</dbReference>
<gene>
    <name evidence="1" type="ORF">EMK97_17190</name>
</gene>
<dbReference type="InterPro" id="IPR050141">
    <property type="entry name" value="GCL_type2/YbdK_subfam"/>
</dbReference>
<accession>A0A4P6PAJ9</accession>
<reference evidence="1 2" key="1">
    <citation type="submission" date="2018-12" db="EMBL/GenBank/DDBJ databases">
        <title>Complete genome of Litorilituus sediminis.</title>
        <authorList>
            <person name="Liu A."/>
            <person name="Rong J."/>
        </authorList>
    </citation>
    <scope>NUCLEOTIDE SEQUENCE [LARGE SCALE GENOMIC DNA]</scope>
    <source>
        <strain evidence="1 2">JCM 17549</strain>
    </source>
</reference>
<dbReference type="InterPro" id="IPR014746">
    <property type="entry name" value="Gln_synth/guanido_kin_cat_dom"/>
</dbReference>
<dbReference type="EMBL" id="CP034759">
    <property type="protein sequence ID" value="QBG37349.1"/>
    <property type="molecule type" value="Genomic_DNA"/>
</dbReference>
<dbReference type="AlphaFoldDB" id="A0A4P6PAJ9"/>
<proteinExistence type="predicted"/>
<name>A0A4P6PAJ9_9GAMM</name>
<dbReference type="Pfam" id="PF04107">
    <property type="entry name" value="GCS2"/>
    <property type="match status" value="1"/>
</dbReference>
<dbReference type="InterPro" id="IPR006336">
    <property type="entry name" value="GCS2"/>
</dbReference>
<protein>
    <recommendedName>
        <fullName evidence="3">Glutamate--cysteine ligase</fullName>
    </recommendedName>
</protein>
<dbReference type="OrthoDB" id="240589at2"/>
<keyword evidence="2" id="KW-1185">Reference proteome</keyword>
<dbReference type="Proteomes" id="UP000290244">
    <property type="component" value="Chromosome"/>
</dbReference>
<dbReference type="RefSeq" id="WP_130604015.1">
    <property type="nucleotide sequence ID" value="NZ_CP034759.1"/>
</dbReference>
<dbReference type="GO" id="GO:0016879">
    <property type="term" value="F:ligase activity, forming carbon-nitrogen bonds"/>
    <property type="evidence" value="ECO:0007669"/>
    <property type="project" value="TreeGrafter"/>
</dbReference>
<organism evidence="1 2">
    <name type="scientific">Litorilituus sediminis</name>
    <dbReference type="NCBI Taxonomy" id="718192"/>
    <lineage>
        <taxon>Bacteria</taxon>
        <taxon>Pseudomonadati</taxon>
        <taxon>Pseudomonadota</taxon>
        <taxon>Gammaproteobacteria</taxon>
        <taxon>Alteromonadales</taxon>
        <taxon>Colwelliaceae</taxon>
        <taxon>Litorilituus</taxon>
    </lineage>
</organism>
<evidence type="ECO:0000313" key="2">
    <source>
        <dbReference type="Proteomes" id="UP000290244"/>
    </source>
</evidence>
<dbReference type="KEGG" id="lsd:EMK97_17190"/>
<sequence>MGSNIEQTDFSQHDYACFQGKLFEQLEQLKDIIATPSFGQQPLKIGAELEMYLVDELGSPTLNNIALLQQLNDEQFQPELNRYNIELNLSPVDIAGSPFSQIRQEILSKTKYLEDTASKLNTNIVPIGILPTLKQQHLNVDNMTDIARYHCLSKHLYQQRGENFKVNINGDKPLSIDFTDICAEGANTSFQVHLMTKPEQLTQVFNAAQLTLPFVTAVTGNSGIFLGHSLWDETRIALFKQSLDIRLHDQHQWQQPTRVNFGHGWLRQSIWEFFAEAVALHPPLIPYCKQHKQDDLPSLQELSMHLGAIWPWHRPVYSSEGNGHIRIEFRAIPAGPTSLDMLANAAFAIGLAMGLQEQVDEMIAYIPFRFAEYNFYRAAQHGLNAKILWPSDNKYQPVETNIKPVIASLLPVAKQGLLALGVCEDEADKYLNIIHQRLEQNITGAIWQKNTLKHFERSMSTAKACQKLVSEYLTNSRSCQPVATWERLWK</sequence>
<dbReference type="PANTHER" id="PTHR36510">
    <property type="entry name" value="GLUTAMATE--CYSTEINE LIGASE 2-RELATED"/>
    <property type="match status" value="1"/>
</dbReference>
<dbReference type="SUPFAM" id="SSF55931">
    <property type="entry name" value="Glutamine synthetase/guanido kinase"/>
    <property type="match status" value="1"/>
</dbReference>
<evidence type="ECO:0000313" key="1">
    <source>
        <dbReference type="EMBL" id="QBG37349.1"/>
    </source>
</evidence>
<dbReference type="PANTHER" id="PTHR36510:SF3">
    <property type="entry name" value="CONSERVED PROTEIN"/>
    <property type="match status" value="1"/>
</dbReference>